<sequence>MRPGTVAQVSNPSTLGGRGGWITRSRDGDHPGQHGETPSLLKIQKISWARWRVPVIPATEEAEAGELPEPRRPTIMEKVESTHTADEADCCRLTLKEKKSFHKTNQLRLTQRQPPHQPRAVGCCPFMSGELECSSLINREALACSR</sequence>
<accession>A0A8I3W2Q2</accession>
<reference evidence="2" key="2">
    <citation type="submission" date="2025-08" db="UniProtKB">
        <authorList>
            <consortium name="Ensembl"/>
        </authorList>
    </citation>
    <scope>IDENTIFICATION</scope>
</reference>
<name>A0A8I3W2Q2_CALJA</name>
<reference evidence="2 3" key="1">
    <citation type="submission" date="2009-03" db="EMBL/GenBank/DDBJ databases">
        <authorList>
            <person name="Warren W."/>
            <person name="Ye L."/>
            <person name="Minx P."/>
            <person name="Worley K."/>
            <person name="Gibbs R."/>
            <person name="Wilson R.K."/>
        </authorList>
    </citation>
    <scope>NUCLEOTIDE SEQUENCE [LARGE SCALE GENOMIC DNA]</scope>
</reference>
<protein>
    <submittedName>
        <fullName evidence="2">Uncharacterized protein</fullName>
    </submittedName>
</protein>
<feature type="compositionally biased region" description="Basic and acidic residues" evidence="1">
    <location>
        <begin position="24"/>
        <end position="33"/>
    </location>
</feature>
<reference evidence="2" key="3">
    <citation type="submission" date="2025-09" db="UniProtKB">
        <authorList>
            <consortium name="Ensembl"/>
        </authorList>
    </citation>
    <scope>IDENTIFICATION</scope>
</reference>
<evidence type="ECO:0000256" key="1">
    <source>
        <dbReference type="SAM" id="MobiDB-lite"/>
    </source>
</evidence>
<evidence type="ECO:0000313" key="3">
    <source>
        <dbReference type="Proteomes" id="UP000008225"/>
    </source>
</evidence>
<dbReference type="Proteomes" id="UP000008225">
    <property type="component" value="Chromosome 1"/>
</dbReference>
<feature type="region of interest" description="Disordered" evidence="1">
    <location>
        <begin position="1"/>
        <end position="39"/>
    </location>
</feature>
<organism evidence="2 3">
    <name type="scientific">Callithrix jacchus</name>
    <name type="common">White-tufted-ear marmoset</name>
    <name type="synonym">Simia Jacchus</name>
    <dbReference type="NCBI Taxonomy" id="9483"/>
    <lineage>
        <taxon>Eukaryota</taxon>
        <taxon>Metazoa</taxon>
        <taxon>Chordata</taxon>
        <taxon>Craniata</taxon>
        <taxon>Vertebrata</taxon>
        <taxon>Euteleostomi</taxon>
        <taxon>Mammalia</taxon>
        <taxon>Eutheria</taxon>
        <taxon>Euarchontoglires</taxon>
        <taxon>Primates</taxon>
        <taxon>Haplorrhini</taxon>
        <taxon>Platyrrhini</taxon>
        <taxon>Cebidae</taxon>
        <taxon>Callitrichinae</taxon>
        <taxon>Callithrix</taxon>
        <taxon>Callithrix</taxon>
    </lineage>
</organism>
<dbReference type="GeneTree" id="ENSGT00980000201849"/>
<dbReference type="Ensembl" id="ENSCJAT00000145582.1">
    <property type="protein sequence ID" value="ENSCJAP00000085310.1"/>
    <property type="gene ID" value="ENSCJAG00000072856.1"/>
</dbReference>
<keyword evidence="3" id="KW-1185">Reference proteome</keyword>
<evidence type="ECO:0000313" key="2">
    <source>
        <dbReference type="Ensembl" id="ENSCJAP00000085310.1"/>
    </source>
</evidence>
<proteinExistence type="predicted"/>
<dbReference type="AlphaFoldDB" id="A0A8I3W2Q2"/>